<dbReference type="EMBL" id="LC013892">
    <property type="protein sequence ID" value="BAZ95738.1"/>
    <property type="molecule type" value="mRNA"/>
</dbReference>
<name>A0A218PFP2_HYPCE</name>
<dbReference type="AlphaFoldDB" id="A0A218PFP2"/>
<reference evidence="2" key="1">
    <citation type="submission" date="2014-12" db="EMBL/GenBank/DDBJ databases">
        <title>Red algae of genus Hypnea express two types of lectin.</title>
        <authorList>
            <person name="Hori K."/>
            <person name="Hirayama M."/>
        </authorList>
    </citation>
    <scope>NUCLEOTIDE SEQUENCE</scope>
</reference>
<protein>
    <submittedName>
        <fullName evidence="2">Lectin Hc-hypninA-1</fullName>
    </submittedName>
</protein>
<feature type="chain" id="PRO_5012690948" evidence="1">
    <location>
        <begin position="18"/>
        <end position="143"/>
    </location>
</feature>
<evidence type="ECO:0000256" key="1">
    <source>
        <dbReference type="SAM" id="SignalP"/>
    </source>
</evidence>
<keyword evidence="1" id="KW-0732">Signal</keyword>
<proteinExistence type="evidence at transcript level"/>
<accession>A0A218PFP2</accession>
<sequence length="143" mass="14878">MIKAILTFAAILGLSSAGAFRRVHPSLISQREMAPSMFKSASNYPMMSNLNSRFGAGCGPSTFSCTSPKKIQPQGEVSFASGYSSIYLTTESGYAPVYLDRPDGSWFGGADARGCSSFGGFSGDGESKVGNMGDVAVAAWACA</sequence>
<feature type="signal peptide" evidence="1">
    <location>
        <begin position="1"/>
        <end position="17"/>
    </location>
</feature>
<evidence type="ECO:0000313" key="2">
    <source>
        <dbReference type="EMBL" id="BAZ95738.1"/>
    </source>
</evidence>
<gene>
    <name evidence="2" type="primary">Hc-hypninA-1</name>
</gene>
<organism evidence="2">
    <name type="scientific">Hypnea cervicornis</name>
    <name type="common">Brazilian red alga</name>
    <dbReference type="NCBI Taxonomy" id="387623"/>
    <lineage>
        <taxon>Eukaryota</taxon>
        <taxon>Rhodophyta</taxon>
        <taxon>Florideophyceae</taxon>
        <taxon>Rhodymeniophycidae</taxon>
        <taxon>Gigartinales</taxon>
        <taxon>Hypneaceae</taxon>
        <taxon>Hypnea</taxon>
    </lineage>
</organism>